<reference evidence="1" key="1">
    <citation type="submission" date="2020-09" db="EMBL/GenBank/DDBJ databases">
        <title>A novel bacterium of genus Paenibacillus, isolated from South China Sea.</title>
        <authorList>
            <person name="Huang H."/>
            <person name="Mo K."/>
            <person name="Hu Y."/>
        </authorList>
    </citation>
    <scope>NUCLEOTIDE SEQUENCE</scope>
    <source>
        <strain evidence="1">IB182363</strain>
    </source>
</reference>
<dbReference type="AlphaFoldDB" id="A0A927GYY0"/>
<evidence type="ECO:0000313" key="1">
    <source>
        <dbReference type="EMBL" id="MBD2860914.1"/>
    </source>
</evidence>
<organism evidence="1 2">
    <name type="scientific">Paenibacillus oceani</name>
    <dbReference type="NCBI Taxonomy" id="2772510"/>
    <lineage>
        <taxon>Bacteria</taxon>
        <taxon>Bacillati</taxon>
        <taxon>Bacillota</taxon>
        <taxon>Bacilli</taxon>
        <taxon>Bacillales</taxon>
        <taxon>Paenibacillaceae</taxon>
        <taxon>Paenibacillus</taxon>
    </lineage>
</organism>
<keyword evidence="2" id="KW-1185">Reference proteome</keyword>
<proteinExistence type="predicted"/>
<accession>A0A927GYY0</accession>
<gene>
    <name evidence="1" type="ORF">IDH45_02795</name>
</gene>
<sequence length="180" mass="20259">MVRRSLFVLVAVLVLLAAAAGAAVWYAKPQEKLDLAYRPLSFLDKSLDMLQSRKLEVRLNEQELNDLLKKKLSEQPQLRPNVTIEGARFEQRGDRLTAHVNIRTAANVKVGAALDFALEWRSPDLIVRHTATRIRDWSVPSSWLQLEPIVVPISDGLPPLIAIREIRFDPDGIVVALKLP</sequence>
<protein>
    <submittedName>
        <fullName evidence="1">Uncharacterized protein</fullName>
    </submittedName>
</protein>
<evidence type="ECO:0000313" key="2">
    <source>
        <dbReference type="Proteomes" id="UP000639396"/>
    </source>
</evidence>
<dbReference type="RefSeq" id="WP_190924450.1">
    <property type="nucleotide sequence ID" value="NZ_JACXJA010000003.1"/>
</dbReference>
<dbReference type="EMBL" id="JACXJA010000003">
    <property type="protein sequence ID" value="MBD2860914.1"/>
    <property type="molecule type" value="Genomic_DNA"/>
</dbReference>
<comment type="caution">
    <text evidence="1">The sequence shown here is derived from an EMBL/GenBank/DDBJ whole genome shotgun (WGS) entry which is preliminary data.</text>
</comment>
<name>A0A927GYY0_9BACL</name>
<dbReference type="Proteomes" id="UP000639396">
    <property type="component" value="Unassembled WGS sequence"/>
</dbReference>